<sequence length="104" mass="10512">MAVSTAAEVRWVVALTASAVTERVERSRPSPPSDRGLVWLLLAISVGAVAVASVLGVALSEWAMSRTGDVLPAAGGAVAVGAAFLGLMFLVFASKGRGSGTEND</sequence>
<keyword evidence="1" id="KW-0812">Transmembrane</keyword>
<accession>A0A3N0EB25</accession>
<feature type="transmembrane region" description="Helical" evidence="1">
    <location>
        <begin position="71"/>
        <end position="93"/>
    </location>
</feature>
<gene>
    <name evidence="2" type="ORF">EFW17_10215</name>
</gene>
<comment type="caution">
    <text evidence="2">The sequence shown here is derived from an EMBL/GenBank/DDBJ whole genome shotgun (WGS) entry which is preliminary data.</text>
</comment>
<evidence type="ECO:0000313" key="2">
    <source>
        <dbReference type="EMBL" id="RNL85045.1"/>
    </source>
</evidence>
<feature type="transmembrane region" description="Helical" evidence="1">
    <location>
        <begin position="36"/>
        <end position="59"/>
    </location>
</feature>
<dbReference type="EMBL" id="RJMB01000008">
    <property type="protein sequence ID" value="RNL85045.1"/>
    <property type="molecule type" value="Genomic_DNA"/>
</dbReference>
<dbReference type="Proteomes" id="UP000269198">
    <property type="component" value="Unassembled WGS sequence"/>
</dbReference>
<keyword evidence="1" id="KW-0472">Membrane</keyword>
<evidence type="ECO:0000313" key="3">
    <source>
        <dbReference type="Proteomes" id="UP000269198"/>
    </source>
</evidence>
<proteinExistence type="predicted"/>
<dbReference type="AlphaFoldDB" id="A0A3N0EB25"/>
<keyword evidence="3" id="KW-1185">Reference proteome</keyword>
<organism evidence="2 3">
    <name type="scientific">Halostreptopolyspora alba</name>
    <dbReference type="NCBI Taxonomy" id="2487137"/>
    <lineage>
        <taxon>Bacteria</taxon>
        <taxon>Bacillati</taxon>
        <taxon>Actinomycetota</taxon>
        <taxon>Actinomycetes</taxon>
        <taxon>Streptosporangiales</taxon>
        <taxon>Nocardiopsidaceae</taxon>
        <taxon>Halostreptopolyspora</taxon>
    </lineage>
</organism>
<reference evidence="2 3" key="1">
    <citation type="submission" date="2018-11" db="EMBL/GenBank/DDBJ databases">
        <title>The genome draft of YIM 96095.</title>
        <authorList>
            <person name="Tang S.-K."/>
            <person name="Chunyu W.-X."/>
            <person name="Feng Y.-Z."/>
        </authorList>
    </citation>
    <scope>NUCLEOTIDE SEQUENCE [LARGE SCALE GENOMIC DNA]</scope>
    <source>
        <strain evidence="2 3">YIM 96095</strain>
    </source>
</reference>
<protein>
    <submittedName>
        <fullName evidence="2">Uncharacterized protein</fullName>
    </submittedName>
</protein>
<keyword evidence="1" id="KW-1133">Transmembrane helix</keyword>
<name>A0A3N0EB25_9ACTN</name>
<evidence type="ECO:0000256" key="1">
    <source>
        <dbReference type="SAM" id="Phobius"/>
    </source>
</evidence>